<dbReference type="InterPro" id="IPR004809">
    <property type="entry name" value="Gln_synth_I"/>
</dbReference>
<dbReference type="AlphaFoldDB" id="A0A1X0VFX3"/>
<dbReference type="PROSITE" id="PS00180">
    <property type="entry name" value="GLNA_1"/>
    <property type="match status" value="1"/>
</dbReference>
<dbReference type="SUPFAM" id="SSF54368">
    <property type="entry name" value="Glutamine synthetase, N-terminal domain"/>
    <property type="match status" value="1"/>
</dbReference>
<dbReference type="EMBL" id="MPLS01000002">
    <property type="protein sequence ID" value="ORI98603.1"/>
    <property type="molecule type" value="Genomic_DNA"/>
</dbReference>
<evidence type="ECO:0000313" key="22">
    <source>
        <dbReference type="Proteomes" id="UP000192288"/>
    </source>
</evidence>
<evidence type="ECO:0000256" key="9">
    <source>
        <dbReference type="ARBA" id="ARBA00022840"/>
    </source>
</evidence>
<feature type="modified residue" description="O-AMP-tyrosine" evidence="15">
    <location>
        <position position="377"/>
    </location>
</feature>
<comment type="cofactor">
    <cofactor evidence="14">
        <name>Mg(2+)</name>
        <dbReference type="ChEBI" id="CHEBI:18420"/>
    </cofactor>
    <text evidence="14">Binds 2 Mg(2+) ions per subunit.</text>
</comment>
<comment type="similarity">
    <text evidence="2 16 17">Belongs to the glutamine synthetase family.</text>
</comment>
<dbReference type="EC" id="6.3.1.2" evidence="3 18"/>
<keyword evidence="5" id="KW-0963">Cytoplasm</keyword>
<dbReference type="FunFam" id="3.30.590.10:FF:000003">
    <property type="entry name" value="Glutamine synthetase 2"/>
    <property type="match status" value="1"/>
</dbReference>
<dbReference type="RefSeq" id="WP_004915984.1">
    <property type="nucleotide sequence ID" value="NZ_MPLS01000002.1"/>
</dbReference>
<sequence length="448" mass="49792">MARKTFTKEEIKQIVVDENVEFIRVTFTDVLGAIKNVEVPTSQLDKVLDNNLMFDGSSIEGFVRINESDMYLYPDLSTFMIFPWETDGHGGKVARLIADIYTSDREPFAGDPRHALRSVLADAREAGFTAFNVGTEPEFFLFKLDEKGNPTTELNDKGGYFDLAPLDMGENVRREIVLTLEKMGFEIEAAHHEVAEGQHEVDFKYASALEAADNIQTFKLVVKTIARKNGYYATFMPKPVAGINGSGMHTNMSLFTKDGNSFVDTSDEMGLSKTAYNFLGGILEHATAFTALANPTVNSYKRLTPGFEAPVYVAWSASNRSPMVRVPASRGNSTRLELRSVDPTANPYTALAAILASGLDGIKRELEPLASVDKNIYLMDEVEREKAGITDLPDTLLAAVRELAADDVVRSAIGEHIADKFIEAKKIEYTSYRQFVSEWETDSYLENY</sequence>
<comment type="caution">
    <text evidence="21">The sequence shown here is derived from an EMBL/GenBank/DDBJ whole genome shotgun (WGS) entry which is preliminary data.</text>
</comment>
<feature type="domain" description="GS catalytic" evidence="20">
    <location>
        <begin position="112"/>
        <end position="448"/>
    </location>
</feature>
<feature type="binding site" evidence="14">
    <location>
        <position position="136"/>
    </location>
    <ligand>
        <name>Mg(2+)</name>
        <dbReference type="ChEBI" id="CHEBI:18420"/>
        <label>1</label>
    </ligand>
</feature>
<feature type="binding site" evidence="14">
    <location>
        <position position="200"/>
    </location>
    <ligand>
        <name>Mg(2+)</name>
        <dbReference type="ChEBI" id="CHEBI:18420"/>
        <label>1</label>
    </ligand>
</feature>
<evidence type="ECO:0000256" key="3">
    <source>
        <dbReference type="ARBA" id="ARBA00012937"/>
    </source>
</evidence>
<keyword evidence="9 13" id="KW-0067">ATP-binding</keyword>
<keyword evidence="6 18" id="KW-0436">Ligase</keyword>
<dbReference type="eggNOG" id="COG0174">
    <property type="taxonomic scope" value="Bacteria"/>
</dbReference>
<dbReference type="Proteomes" id="UP000192288">
    <property type="component" value="Unassembled WGS sequence"/>
</dbReference>
<evidence type="ECO:0000259" key="20">
    <source>
        <dbReference type="PROSITE" id="PS51987"/>
    </source>
</evidence>
<dbReference type="SMART" id="SM01230">
    <property type="entry name" value="Gln-synt_C"/>
    <property type="match status" value="1"/>
</dbReference>
<dbReference type="InterPro" id="IPR008146">
    <property type="entry name" value="Gln_synth_cat_dom"/>
</dbReference>
<evidence type="ECO:0000256" key="10">
    <source>
        <dbReference type="ARBA" id="ARBA00022842"/>
    </source>
</evidence>
<feature type="binding site" evidence="14">
    <location>
        <position position="193"/>
    </location>
    <ligand>
        <name>Mg(2+)</name>
        <dbReference type="ChEBI" id="CHEBI:18420"/>
        <label>1</label>
    </ligand>
</feature>
<keyword evidence="7 14" id="KW-0479">Metal-binding</keyword>
<feature type="binding site" evidence="13">
    <location>
        <begin position="203"/>
        <end position="205"/>
    </location>
    <ligand>
        <name>ATP</name>
        <dbReference type="ChEBI" id="CHEBI:30616"/>
    </ligand>
</feature>
<dbReference type="InterPro" id="IPR027303">
    <property type="entry name" value="Gln_synth_gly_rich_site"/>
</dbReference>
<feature type="binding site" evidence="12">
    <location>
        <position position="339"/>
    </location>
    <ligand>
        <name>L-glutamate</name>
        <dbReference type="ChEBI" id="CHEBI:29985"/>
    </ligand>
</feature>
<dbReference type="Gene3D" id="3.10.20.70">
    <property type="entry name" value="Glutamine synthetase, N-terminal domain"/>
    <property type="match status" value="1"/>
</dbReference>
<feature type="binding site" evidence="13">
    <location>
        <position position="320"/>
    </location>
    <ligand>
        <name>ATP</name>
        <dbReference type="ChEBI" id="CHEBI:30616"/>
    </ligand>
</feature>
<organism evidence="21 22">
    <name type="scientific">Leuconostoc pseudomesenteroides</name>
    <dbReference type="NCBI Taxonomy" id="33968"/>
    <lineage>
        <taxon>Bacteria</taxon>
        <taxon>Bacillati</taxon>
        <taxon>Bacillota</taxon>
        <taxon>Bacilli</taxon>
        <taxon>Lactobacillales</taxon>
        <taxon>Lactobacillaceae</taxon>
        <taxon>Leuconostoc</taxon>
    </lineage>
</organism>
<evidence type="ECO:0000256" key="2">
    <source>
        <dbReference type="ARBA" id="ARBA00009897"/>
    </source>
</evidence>
<dbReference type="Pfam" id="PF03951">
    <property type="entry name" value="Gln-synt_N"/>
    <property type="match status" value="1"/>
</dbReference>
<accession>A0A1X0VFX3</accession>
<feature type="binding site" evidence="14">
    <location>
        <position position="138"/>
    </location>
    <ligand>
        <name>Mg(2+)</name>
        <dbReference type="ChEBI" id="CHEBI:18420"/>
        <label>1</label>
    </ligand>
</feature>
<evidence type="ECO:0000256" key="18">
    <source>
        <dbReference type="RuleBase" id="RU004356"/>
    </source>
</evidence>
<evidence type="ECO:0000256" key="13">
    <source>
        <dbReference type="PIRSR" id="PIRSR604809-2"/>
    </source>
</evidence>
<dbReference type="GO" id="GO:0006542">
    <property type="term" value="P:glutamine biosynthetic process"/>
    <property type="evidence" value="ECO:0007669"/>
    <property type="project" value="InterPro"/>
</dbReference>
<dbReference type="GO" id="GO:0004356">
    <property type="term" value="F:glutamine synthetase activity"/>
    <property type="evidence" value="ECO:0007669"/>
    <property type="project" value="UniProtKB-EC"/>
</dbReference>
<evidence type="ECO:0000256" key="6">
    <source>
        <dbReference type="ARBA" id="ARBA00022598"/>
    </source>
</evidence>
<evidence type="ECO:0000256" key="15">
    <source>
        <dbReference type="PIRSR" id="PIRSR604809-50"/>
    </source>
</evidence>
<feature type="domain" description="GS beta-grasp" evidence="19">
    <location>
        <begin position="18"/>
        <end position="105"/>
    </location>
</feature>
<feature type="binding site" evidence="13">
    <location>
        <position position="188"/>
    </location>
    <ligand>
        <name>ATP</name>
        <dbReference type="ChEBI" id="CHEBI:30616"/>
    </ligand>
</feature>
<name>A0A1X0VFX3_LEUPS</name>
<feature type="binding site" evidence="14">
    <location>
        <position position="249"/>
    </location>
    <ligand>
        <name>Mg(2+)</name>
        <dbReference type="ChEBI" id="CHEBI:18420"/>
        <label>1</label>
    </ligand>
</feature>
<keyword evidence="15" id="KW-0597">Phosphoprotein</keyword>
<feature type="binding site" evidence="12">
    <location>
        <position position="320"/>
    </location>
    <ligand>
        <name>L-glutamate</name>
        <dbReference type="ChEBI" id="CHEBI:29985"/>
    </ligand>
</feature>
<dbReference type="PANTHER" id="PTHR43785:SF12">
    <property type="entry name" value="TYPE-1 GLUTAMINE SYNTHETASE 2"/>
    <property type="match status" value="1"/>
</dbReference>
<gene>
    <name evidence="21" type="ORF">BMR96_00945</name>
</gene>
<dbReference type="InterPro" id="IPR036651">
    <property type="entry name" value="Gln_synt_N_sf"/>
</dbReference>
<comment type="subcellular location">
    <subcellularLocation>
        <location evidence="1">Cytoplasm</location>
    </subcellularLocation>
</comment>
<protein>
    <recommendedName>
        <fullName evidence="4 18">Glutamine synthetase</fullName>
        <ecNumber evidence="3 18">6.3.1.2</ecNumber>
    </recommendedName>
</protein>
<feature type="binding site" evidence="12">
    <location>
        <begin position="244"/>
        <end position="245"/>
    </location>
    <ligand>
        <name>L-glutamate</name>
        <dbReference type="ChEBI" id="CHEBI:29985"/>
    </ligand>
</feature>
<evidence type="ECO:0000259" key="19">
    <source>
        <dbReference type="PROSITE" id="PS51986"/>
    </source>
</evidence>
<dbReference type="GO" id="GO:0046872">
    <property type="term" value="F:metal ion binding"/>
    <property type="evidence" value="ECO:0007669"/>
    <property type="project" value="UniProtKB-KW"/>
</dbReference>
<evidence type="ECO:0000256" key="14">
    <source>
        <dbReference type="PIRSR" id="PIRSR604809-3"/>
    </source>
</evidence>
<dbReference type="PANTHER" id="PTHR43785">
    <property type="entry name" value="GAMMA-GLUTAMYLPUTRESCINE SYNTHETASE"/>
    <property type="match status" value="1"/>
</dbReference>
<evidence type="ECO:0000313" key="21">
    <source>
        <dbReference type="EMBL" id="ORI98603.1"/>
    </source>
</evidence>
<evidence type="ECO:0000256" key="16">
    <source>
        <dbReference type="PROSITE-ProRule" id="PRU01330"/>
    </source>
</evidence>
<dbReference type="GO" id="GO:0005524">
    <property type="term" value="F:ATP binding"/>
    <property type="evidence" value="ECO:0007669"/>
    <property type="project" value="UniProtKB-KW"/>
</dbReference>
<dbReference type="PROSITE" id="PS00181">
    <property type="entry name" value="GLNA_ATP"/>
    <property type="match status" value="1"/>
</dbReference>
<evidence type="ECO:0000256" key="7">
    <source>
        <dbReference type="ARBA" id="ARBA00022723"/>
    </source>
</evidence>
<dbReference type="FunFam" id="3.10.20.70:FF:000005">
    <property type="entry name" value="Glutamine synthetase"/>
    <property type="match status" value="1"/>
</dbReference>
<dbReference type="GO" id="GO:0005737">
    <property type="term" value="C:cytoplasm"/>
    <property type="evidence" value="ECO:0007669"/>
    <property type="project" value="UniProtKB-SubCell"/>
</dbReference>
<keyword evidence="10 14" id="KW-0460">Magnesium</keyword>
<feature type="binding site" evidence="14">
    <location>
        <position position="337"/>
    </location>
    <ligand>
        <name>Mg(2+)</name>
        <dbReference type="ChEBI" id="CHEBI:18420"/>
        <label>1</label>
    </ligand>
</feature>
<evidence type="ECO:0000256" key="5">
    <source>
        <dbReference type="ARBA" id="ARBA00022490"/>
    </source>
</evidence>
<dbReference type="Gene3D" id="3.30.590.10">
    <property type="entry name" value="Glutamine synthetase/guanido kinase, catalytic domain"/>
    <property type="match status" value="1"/>
</dbReference>
<dbReference type="InterPro" id="IPR014746">
    <property type="entry name" value="Gln_synth/guanido_kin_cat_dom"/>
</dbReference>
<proteinExistence type="inferred from homology"/>
<dbReference type="InterPro" id="IPR027302">
    <property type="entry name" value="Gln_synth_N_conserv_site"/>
</dbReference>
<evidence type="ECO:0000256" key="1">
    <source>
        <dbReference type="ARBA" id="ARBA00004496"/>
    </source>
</evidence>
<keyword evidence="8 13" id="KW-0547">Nucleotide-binding</keyword>
<dbReference type="NCBIfam" id="TIGR00653">
    <property type="entry name" value="GlnA"/>
    <property type="match status" value="1"/>
</dbReference>
<dbReference type="SUPFAM" id="SSF55931">
    <property type="entry name" value="Glutamine synthetase/guanido kinase"/>
    <property type="match status" value="1"/>
</dbReference>
<dbReference type="InterPro" id="IPR008147">
    <property type="entry name" value="Gln_synt_N"/>
</dbReference>
<evidence type="ECO:0000256" key="17">
    <source>
        <dbReference type="RuleBase" id="RU000384"/>
    </source>
</evidence>
<dbReference type="PROSITE" id="PS51986">
    <property type="entry name" value="GS_BETA_GRASP"/>
    <property type="match status" value="1"/>
</dbReference>
<dbReference type="Pfam" id="PF00120">
    <property type="entry name" value="Gln-synt_C"/>
    <property type="match status" value="1"/>
</dbReference>
<evidence type="ECO:0000256" key="12">
    <source>
        <dbReference type="PIRSR" id="PIRSR604809-1"/>
    </source>
</evidence>
<evidence type="ECO:0000256" key="8">
    <source>
        <dbReference type="ARBA" id="ARBA00022741"/>
    </source>
</evidence>
<feature type="binding site" evidence="12">
    <location>
        <position position="302"/>
    </location>
    <ligand>
        <name>L-glutamate</name>
        <dbReference type="ChEBI" id="CHEBI:29985"/>
    </ligand>
</feature>
<comment type="catalytic activity">
    <reaction evidence="11 18">
        <text>L-glutamate + NH4(+) + ATP = L-glutamine + ADP + phosphate + H(+)</text>
        <dbReference type="Rhea" id="RHEA:16169"/>
        <dbReference type="ChEBI" id="CHEBI:15378"/>
        <dbReference type="ChEBI" id="CHEBI:28938"/>
        <dbReference type="ChEBI" id="CHEBI:29985"/>
        <dbReference type="ChEBI" id="CHEBI:30616"/>
        <dbReference type="ChEBI" id="CHEBI:43474"/>
        <dbReference type="ChEBI" id="CHEBI:58359"/>
        <dbReference type="ChEBI" id="CHEBI:456216"/>
        <dbReference type="EC" id="6.3.1.2"/>
    </reaction>
</comment>
<evidence type="ECO:0000256" key="4">
    <source>
        <dbReference type="ARBA" id="ARBA00021364"/>
    </source>
</evidence>
<reference evidence="21 22" key="1">
    <citation type="journal article" date="2017" name="Front. Microbiol.">
        <title>Genomic Characterization of Dairy Associated Leuconostoc Species and Diversity of Leuconostocs in Undefined Mixed Mesophilic Starter Cultures.</title>
        <authorList>
            <person name="Frantzen C.A."/>
            <person name="Kot W."/>
            <person name="Pedersen T.B."/>
            <person name="Ardo Y.M."/>
            <person name="Broadbent J.R."/>
            <person name="Neve H."/>
            <person name="Hansen L.H."/>
            <person name="Dal Bello F."/>
            <person name="Ostlie H.M."/>
            <person name="Kleppen H.P."/>
            <person name="Vogensen F.K."/>
            <person name="Holo H."/>
        </authorList>
    </citation>
    <scope>NUCLEOTIDE SEQUENCE [LARGE SCALE GENOMIC DNA]</scope>
    <source>
        <strain evidence="21 22">LMGCF08</strain>
    </source>
</reference>
<evidence type="ECO:0000256" key="11">
    <source>
        <dbReference type="ARBA" id="ARBA00049436"/>
    </source>
</evidence>
<dbReference type="PROSITE" id="PS51987">
    <property type="entry name" value="GS_CATALYTIC"/>
    <property type="match status" value="1"/>
</dbReference>
<feature type="binding site" evidence="12">
    <location>
        <position position="308"/>
    </location>
    <ligand>
        <name>L-glutamate</name>
        <dbReference type="ChEBI" id="CHEBI:29985"/>
    </ligand>
</feature>
<dbReference type="STRING" id="33968.BMS77_02480"/>